<feature type="compositionally biased region" description="Basic residues" evidence="1">
    <location>
        <begin position="1"/>
        <end position="13"/>
    </location>
</feature>
<name>A0A9P6MSR6_9FUNG</name>
<dbReference type="Proteomes" id="UP000703661">
    <property type="component" value="Unassembled WGS sequence"/>
</dbReference>
<evidence type="ECO:0000313" key="2">
    <source>
        <dbReference type="EMBL" id="KAG0012300.1"/>
    </source>
</evidence>
<gene>
    <name evidence="2" type="ORF">BGZ80_000060</name>
</gene>
<sequence>MAKRKTSSRKTKQASHSAGCDSHPYRGSCSKRVSASPSAGSSPSPQPHDLVQRRRKGTPIRSPSQGDSSKGIVFAFRIQKDSDLSMAVDILSYDQVPEQNSLASIPVPVSEPVTAIATVTETEIETTSSSVKDHEFKPESTLGSSNLKLAGEQWSSDPSSYLSNNVMDLSRNVLILHSRKPQESSVPSSSVPTFPFYYPYRRSSDSSRAMSESQPSTPPLTDSGLSSSASSSPSSSPSSPNLFHMSSGDISLIDSEKEELCSLDSLSSPASPLDGMKSQPARILSVRGLGAGGRRMHVYLV</sequence>
<protein>
    <submittedName>
        <fullName evidence="2">Uncharacterized protein</fullName>
    </submittedName>
</protein>
<feature type="compositionally biased region" description="Low complexity" evidence="1">
    <location>
        <begin position="226"/>
        <end position="240"/>
    </location>
</feature>
<dbReference type="EMBL" id="JAAAID010001005">
    <property type="protein sequence ID" value="KAG0012300.1"/>
    <property type="molecule type" value="Genomic_DNA"/>
</dbReference>
<keyword evidence="3" id="KW-1185">Reference proteome</keyword>
<reference evidence="2" key="1">
    <citation type="journal article" date="2020" name="Fungal Divers.">
        <title>Resolving the Mortierellaceae phylogeny through synthesis of multi-gene phylogenetics and phylogenomics.</title>
        <authorList>
            <person name="Vandepol N."/>
            <person name="Liber J."/>
            <person name="Desiro A."/>
            <person name="Na H."/>
            <person name="Kennedy M."/>
            <person name="Barry K."/>
            <person name="Grigoriev I.V."/>
            <person name="Miller A.N."/>
            <person name="O'Donnell K."/>
            <person name="Stajich J.E."/>
            <person name="Bonito G."/>
        </authorList>
    </citation>
    <scope>NUCLEOTIDE SEQUENCE</scope>
    <source>
        <strain evidence="2">NRRL 2769</strain>
    </source>
</reference>
<evidence type="ECO:0000313" key="3">
    <source>
        <dbReference type="Proteomes" id="UP000703661"/>
    </source>
</evidence>
<comment type="caution">
    <text evidence="2">The sequence shown here is derived from an EMBL/GenBank/DDBJ whole genome shotgun (WGS) entry which is preliminary data.</text>
</comment>
<feature type="region of interest" description="Disordered" evidence="1">
    <location>
        <begin position="205"/>
        <end position="247"/>
    </location>
</feature>
<feature type="region of interest" description="Disordered" evidence="1">
    <location>
        <begin position="125"/>
        <end position="145"/>
    </location>
</feature>
<proteinExistence type="predicted"/>
<feature type="region of interest" description="Disordered" evidence="1">
    <location>
        <begin position="1"/>
        <end position="72"/>
    </location>
</feature>
<accession>A0A9P6MSR6</accession>
<dbReference type="AlphaFoldDB" id="A0A9P6MSR6"/>
<evidence type="ECO:0000256" key="1">
    <source>
        <dbReference type="SAM" id="MobiDB-lite"/>
    </source>
</evidence>
<feature type="compositionally biased region" description="Low complexity" evidence="1">
    <location>
        <begin position="34"/>
        <end position="43"/>
    </location>
</feature>
<organism evidence="2 3">
    <name type="scientific">Entomortierella chlamydospora</name>
    <dbReference type="NCBI Taxonomy" id="101097"/>
    <lineage>
        <taxon>Eukaryota</taxon>
        <taxon>Fungi</taxon>
        <taxon>Fungi incertae sedis</taxon>
        <taxon>Mucoromycota</taxon>
        <taxon>Mortierellomycotina</taxon>
        <taxon>Mortierellomycetes</taxon>
        <taxon>Mortierellales</taxon>
        <taxon>Mortierellaceae</taxon>
        <taxon>Entomortierella</taxon>
    </lineage>
</organism>